<evidence type="ECO:0000313" key="4">
    <source>
        <dbReference type="EMBL" id="CAI6360170.1"/>
    </source>
</evidence>
<feature type="domain" description="PiggyBac transposable element-derived protein" evidence="3">
    <location>
        <begin position="79"/>
        <end position="315"/>
    </location>
</feature>
<evidence type="ECO:0000313" key="5">
    <source>
        <dbReference type="Proteomes" id="UP001160148"/>
    </source>
</evidence>
<gene>
    <name evidence="4" type="ORF">MEUPH1_LOCUS15497</name>
</gene>
<evidence type="ECO:0008006" key="6">
    <source>
        <dbReference type="Google" id="ProtNLM"/>
    </source>
</evidence>
<dbReference type="Pfam" id="PF13842">
    <property type="entry name" value="zf-Tnp_2"/>
    <property type="match status" value="1"/>
</dbReference>
<organism evidence="4 5">
    <name type="scientific">Macrosiphum euphorbiae</name>
    <name type="common">potato aphid</name>
    <dbReference type="NCBI Taxonomy" id="13131"/>
    <lineage>
        <taxon>Eukaryota</taxon>
        <taxon>Metazoa</taxon>
        <taxon>Ecdysozoa</taxon>
        <taxon>Arthropoda</taxon>
        <taxon>Hexapoda</taxon>
        <taxon>Insecta</taxon>
        <taxon>Pterygota</taxon>
        <taxon>Neoptera</taxon>
        <taxon>Paraneoptera</taxon>
        <taxon>Hemiptera</taxon>
        <taxon>Sternorrhyncha</taxon>
        <taxon>Aphidomorpha</taxon>
        <taxon>Aphidoidea</taxon>
        <taxon>Aphididae</taxon>
        <taxon>Macrosiphini</taxon>
        <taxon>Macrosiphum</taxon>
    </lineage>
</organism>
<sequence>MNRRQISEIQNYLNESDSGSSLFSCGDDSDNDPSYEQPRPHSQSLPPVRCSFDSGDDCGPELTGSNNYQNSDDNLSVDDTLIQNFQTAFIPTEHLSIDESLLLHRGRIIFRQYIKNKKARYGIKFYELTSYDGYVLNIEMYQGKQEQSAVPSRTSKIDSIVLRLMNNYLNKGFSLYMDNYYNSVTLSNTLLELKTHTTGTLRKNRKGNPKVVVDNKLKKGQHVWRRKNNVYVSKWKDKRDVLCITTRVHPKLIQSENRYGQQKNKPSEIVEYNNYMNGVDRSDQMVSYYNSPRKTCKWYKKVIFHLLDVTVWNSFFIYKKHFDTPNMKFKAFRDLLIKNLFNIPNNVTANELFVLKKKPSIPPATNHYQERIPIPENYKRTIYYKNCLQCYKTNKIRKQTSFQCKQCAKPLCAGFCFEAYHKNL</sequence>
<comment type="caution">
    <text evidence="4">The sequence shown here is derived from an EMBL/GenBank/DDBJ whole genome shotgun (WGS) entry which is preliminary data.</text>
</comment>
<evidence type="ECO:0000259" key="3">
    <source>
        <dbReference type="Pfam" id="PF13843"/>
    </source>
</evidence>
<dbReference type="EMBL" id="CARXXK010000003">
    <property type="protein sequence ID" value="CAI6360170.1"/>
    <property type="molecule type" value="Genomic_DNA"/>
</dbReference>
<dbReference type="Proteomes" id="UP001160148">
    <property type="component" value="Unassembled WGS sequence"/>
</dbReference>
<evidence type="ECO:0000256" key="1">
    <source>
        <dbReference type="SAM" id="MobiDB-lite"/>
    </source>
</evidence>
<dbReference type="InterPro" id="IPR032718">
    <property type="entry name" value="PGBD4_Znf_C"/>
</dbReference>
<dbReference type="PANTHER" id="PTHR46599">
    <property type="entry name" value="PIGGYBAC TRANSPOSABLE ELEMENT-DERIVED PROTEIN 4"/>
    <property type="match status" value="1"/>
</dbReference>
<feature type="domain" description="PiggyBac transposable element-derived protein 4 C-terminal zinc-finger" evidence="2">
    <location>
        <begin position="384"/>
        <end position="421"/>
    </location>
</feature>
<protein>
    <recommendedName>
        <fullName evidence="6">PiggyBac transposable element-derived protein 4</fullName>
    </recommendedName>
</protein>
<dbReference type="InterPro" id="IPR029526">
    <property type="entry name" value="PGBD"/>
</dbReference>
<proteinExistence type="predicted"/>
<dbReference type="PANTHER" id="PTHR46599:SF3">
    <property type="entry name" value="PIGGYBAC TRANSPOSABLE ELEMENT-DERIVED PROTEIN 4"/>
    <property type="match status" value="1"/>
</dbReference>
<feature type="region of interest" description="Disordered" evidence="1">
    <location>
        <begin position="15"/>
        <end position="46"/>
    </location>
</feature>
<reference evidence="4 5" key="1">
    <citation type="submission" date="2023-01" db="EMBL/GenBank/DDBJ databases">
        <authorList>
            <person name="Whitehead M."/>
        </authorList>
    </citation>
    <scope>NUCLEOTIDE SEQUENCE [LARGE SCALE GENOMIC DNA]</scope>
</reference>
<name>A0AAV0WVV3_9HEMI</name>
<evidence type="ECO:0000259" key="2">
    <source>
        <dbReference type="Pfam" id="PF13842"/>
    </source>
</evidence>
<accession>A0AAV0WVV3</accession>
<dbReference type="AlphaFoldDB" id="A0AAV0WVV3"/>
<dbReference type="Pfam" id="PF13843">
    <property type="entry name" value="DDE_Tnp_1_7"/>
    <property type="match status" value="1"/>
</dbReference>
<keyword evidence="5" id="KW-1185">Reference proteome</keyword>